<dbReference type="CDD" id="cd07067">
    <property type="entry name" value="HP_PGM_like"/>
    <property type="match status" value="1"/>
</dbReference>
<reference evidence="1" key="1">
    <citation type="journal article" date="2015" name="Nature">
        <title>Complex archaea that bridge the gap between prokaryotes and eukaryotes.</title>
        <authorList>
            <person name="Spang A."/>
            <person name="Saw J.H."/>
            <person name="Jorgensen S.L."/>
            <person name="Zaremba-Niedzwiedzka K."/>
            <person name="Martijn J."/>
            <person name="Lind A.E."/>
            <person name="van Eijk R."/>
            <person name="Schleper C."/>
            <person name="Guy L."/>
            <person name="Ettema T.J."/>
        </authorList>
    </citation>
    <scope>NUCLEOTIDE SEQUENCE</scope>
</reference>
<dbReference type="Gene3D" id="3.40.50.1240">
    <property type="entry name" value="Phosphoglycerate mutase-like"/>
    <property type="match status" value="1"/>
</dbReference>
<evidence type="ECO:0008006" key="2">
    <source>
        <dbReference type="Google" id="ProtNLM"/>
    </source>
</evidence>
<gene>
    <name evidence="1" type="ORF">LCGC14_0168890</name>
</gene>
<organism evidence="1">
    <name type="scientific">marine sediment metagenome</name>
    <dbReference type="NCBI Taxonomy" id="412755"/>
    <lineage>
        <taxon>unclassified sequences</taxon>
        <taxon>metagenomes</taxon>
        <taxon>ecological metagenomes</taxon>
    </lineage>
</organism>
<sequence>MSALSPSRRLYILRHAHSSWALPGQRDHHRPLDARGRKEADRLAEFIARKGYRFDVVVCSTAKRASETYDRIRPQLPTEGREEASDALYAMGVEAYYDAARRHGDCDAILLVGHNPVIEQFTLSLIADGDPAAIEAIRMGFPTCGLAVVEFSGPLDAIERGTGRLREFVDPHDLR</sequence>
<protein>
    <recommendedName>
        <fullName evidence="2">Phosphohistidine phosphatase SixA</fullName>
    </recommendedName>
</protein>
<dbReference type="SMART" id="SM00855">
    <property type="entry name" value="PGAM"/>
    <property type="match status" value="1"/>
</dbReference>
<dbReference type="EMBL" id="LAZR01000065">
    <property type="protein sequence ID" value="KKN96296.1"/>
    <property type="molecule type" value="Genomic_DNA"/>
</dbReference>
<name>A0A0F9XB76_9ZZZZ</name>
<dbReference type="InterPro" id="IPR029033">
    <property type="entry name" value="His_PPase_superfam"/>
</dbReference>
<accession>A0A0F9XB76</accession>
<comment type="caution">
    <text evidence="1">The sequence shown here is derived from an EMBL/GenBank/DDBJ whole genome shotgun (WGS) entry which is preliminary data.</text>
</comment>
<dbReference type="PANTHER" id="PTHR47623">
    <property type="entry name" value="OS09G0287300 PROTEIN"/>
    <property type="match status" value="1"/>
</dbReference>
<dbReference type="Pfam" id="PF00300">
    <property type="entry name" value="His_Phos_1"/>
    <property type="match status" value="1"/>
</dbReference>
<evidence type="ECO:0000313" key="1">
    <source>
        <dbReference type="EMBL" id="KKN96296.1"/>
    </source>
</evidence>
<dbReference type="AlphaFoldDB" id="A0A0F9XB76"/>
<dbReference type="InterPro" id="IPR013078">
    <property type="entry name" value="His_Pase_superF_clade-1"/>
</dbReference>
<dbReference type="PANTHER" id="PTHR47623:SF1">
    <property type="entry name" value="OS09G0287300 PROTEIN"/>
    <property type="match status" value="1"/>
</dbReference>
<proteinExistence type="predicted"/>
<dbReference type="SUPFAM" id="SSF53254">
    <property type="entry name" value="Phosphoglycerate mutase-like"/>
    <property type="match status" value="1"/>
</dbReference>